<feature type="transmembrane region" description="Helical" evidence="6">
    <location>
        <begin position="125"/>
        <end position="151"/>
    </location>
</feature>
<dbReference type="GO" id="GO:0005315">
    <property type="term" value="F:phosphate transmembrane transporter activity"/>
    <property type="evidence" value="ECO:0007669"/>
    <property type="project" value="InterPro"/>
</dbReference>
<evidence type="ECO:0000256" key="2">
    <source>
        <dbReference type="ARBA" id="ARBA00022448"/>
    </source>
</evidence>
<protein>
    <submittedName>
        <fullName evidence="7">Inorganic phosphate transporter, PiT family</fullName>
    </submittedName>
</protein>
<dbReference type="EMBL" id="FOQY01000017">
    <property type="protein sequence ID" value="SFK09101.1"/>
    <property type="molecule type" value="Genomic_DNA"/>
</dbReference>
<feature type="transmembrane region" description="Helical" evidence="6">
    <location>
        <begin position="99"/>
        <end position="118"/>
    </location>
</feature>
<keyword evidence="8" id="KW-1185">Reference proteome</keyword>
<dbReference type="GO" id="GO:0035435">
    <property type="term" value="P:phosphate ion transmembrane transport"/>
    <property type="evidence" value="ECO:0007669"/>
    <property type="project" value="TreeGrafter"/>
</dbReference>
<evidence type="ECO:0000313" key="7">
    <source>
        <dbReference type="EMBL" id="SFK09101.1"/>
    </source>
</evidence>
<evidence type="ECO:0000256" key="4">
    <source>
        <dbReference type="ARBA" id="ARBA00022989"/>
    </source>
</evidence>
<feature type="transmembrane region" description="Helical" evidence="6">
    <location>
        <begin position="76"/>
        <end position="93"/>
    </location>
</feature>
<dbReference type="Proteomes" id="UP000199111">
    <property type="component" value="Unassembled WGS sequence"/>
</dbReference>
<keyword evidence="4 6" id="KW-1133">Transmembrane helix</keyword>
<name>A0A1I3WRM7_9ACTN</name>
<keyword evidence="3 6" id="KW-0812">Transmembrane</keyword>
<accession>A0A1I3WRM7</accession>
<dbReference type="InterPro" id="IPR001204">
    <property type="entry name" value="Phos_transporter"/>
</dbReference>
<dbReference type="GeneID" id="96300461"/>
<dbReference type="AlphaFoldDB" id="A0A1I3WRM7"/>
<evidence type="ECO:0000256" key="3">
    <source>
        <dbReference type="ARBA" id="ARBA00022692"/>
    </source>
</evidence>
<organism evidence="7 8">
    <name type="scientific">Streptosporangium canum</name>
    <dbReference type="NCBI Taxonomy" id="324952"/>
    <lineage>
        <taxon>Bacteria</taxon>
        <taxon>Bacillati</taxon>
        <taxon>Actinomycetota</taxon>
        <taxon>Actinomycetes</taxon>
        <taxon>Streptosporangiales</taxon>
        <taxon>Streptosporangiaceae</taxon>
        <taxon>Streptosporangium</taxon>
    </lineage>
</organism>
<keyword evidence="2" id="KW-0813">Transport</keyword>
<dbReference type="Pfam" id="PF01384">
    <property type="entry name" value="PHO4"/>
    <property type="match status" value="2"/>
</dbReference>
<sequence>MSLVALTSLAGLFAVVTGVNDGGALLATGLKIPSIPPLAGVIMMMVTVALVPLVTYRVARTFTTRLASMEGPYGQIALVVAVLAALAVVAVLNNRGLPTSLTLAIVGALAGAGLGWGLPVSAGTVLFVLAVALASPFVGGLLAILTIRLLMRLAHGRTLRQWHRAGFTLQCLAYAANDGQKMLAVFMLALGLSSPPLLVCLAVAALFGIGALYGLPRAGRTLSRGIIASRPLHGVTAELASGAAVIGCAAIGAPVSMTQTIAGALIGAGVAESSGRVRWHAATKIVLAWTLTLPVSGLLAAATALIVRGVIA</sequence>
<evidence type="ECO:0000256" key="5">
    <source>
        <dbReference type="ARBA" id="ARBA00023136"/>
    </source>
</evidence>
<keyword evidence="5 6" id="KW-0472">Membrane</keyword>
<dbReference type="PANTHER" id="PTHR11101">
    <property type="entry name" value="PHOSPHATE TRANSPORTER"/>
    <property type="match status" value="1"/>
</dbReference>
<gene>
    <name evidence="7" type="ORF">SAMN05216275_11744</name>
</gene>
<proteinExistence type="predicted"/>
<dbReference type="RefSeq" id="WP_093889170.1">
    <property type="nucleotide sequence ID" value="NZ_FOQY01000017.1"/>
</dbReference>
<feature type="transmembrane region" description="Helical" evidence="6">
    <location>
        <begin position="286"/>
        <end position="311"/>
    </location>
</feature>
<dbReference type="GO" id="GO:0016020">
    <property type="term" value="C:membrane"/>
    <property type="evidence" value="ECO:0007669"/>
    <property type="project" value="UniProtKB-SubCell"/>
</dbReference>
<evidence type="ECO:0000313" key="8">
    <source>
        <dbReference type="Proteomes" id="UP000199111"/>
    </source>
</evidence>
<feature type="transmembrane region" description="Helical" evidence="6">
    <location>
        <begin position="34"/>
        <end position="55"/>
    </location>
</feature>
<dbReference type="PANTHER" id="PTHR11101:SF80">
    <property type="entry name" value="PHOSPHATE TRANSPORTER"/>
    <property type="match status" value="1"/>
</dbReference>
<feature type="transmembrane region" description="Helical" evidence="6">
    <location>
        <begin position="196"/>
        <end position="215"/>
    </location>
</feature>
<comment type="subcellular location">
    <subcellularLocation>
        <location evidence="1">Membrane</location>
        <topology evidence="1">Multi-pass membrane protein</topology>
    </subcellularLocation>
</comment>
<reference evidence="8" key="1">
    <citation type="submission" date="2016-10" db="EMBL/GenBank/DDBJ databases">
        <authorList>
            <person name="Varghese N."/>
            <person name="Submissions S."/>
        </authorList>
    </citation>
    <scope>NUCLEOTIDE SEQUENCE [LARGE SCALE GENOMIC DNA]</scope>
    <source>
        <strain evidence="8">CGMCC 4.2126</strain>
    </source>
</reference>
<evidence type="ECO:0000256" key="1">
    <source>
        <dbReference type="ARBA" id="ARBA00004141"/>
    </source>
</evidence>
<evidence type="ECO:0000256" key="6">
    <source>
        <dbReference type="SAM" id="Phobius"/>
    </source>
</evidence>